<dbReference type="OrthoDB" id="2194360at2759"/>
<dbReference type="GeneID" id="26260931"/>
<dbReference type="RefSeq" id="XP_014564477.1">
    <property type="nucleotide sequence ID" value="XM_014708991.1"/>
</dbReference>
<dbReference type="VEuPathDB" id="MicrosporidiaDB:M896_010880"/>
<dbReference type="InParanoid" id="A0A0B2UN95"/>
<comment type="caution">
    <text evidence="1">The sequence shown here is derived from an EMBL/GenBank/DDBJ whole genome shotgun (WGS) entry which is preliminary data.</text>
</comment>
<dbReference type="HOGENOM" id="CLU_2542572_0_0_1"/>
<gene>
    <name evidence="1" type="ORF">M896_010880</name>
</gene>
<organism evidence="1 2">
    <name type="scientific">Ordospora colligata OC4</name>
    <dbReference type="NCBI Taxonomy" id="1354746"/>
    <lineage>
        <taxon>Eukaryota</taxon>
        <taxon>Fungi</taxon>
        <taxon>Fungi incertae sedis</taxon>
        <taxon>Microsporidia</taxon>
        <taxon>Ordosporidae</taxon>
        <taxon>Ordospora</taxon>
    </lineage>
</organism>
<protein>
    <recommendedName>
        <fullName evidence="3">SWIM-type domain-containing protein</fullName>
    </recommendedName>
</protein>
<dbReference type="AlphaFoldDB" id="A0A0B2UN95"/>
<evidence type="ECO:0000313" key="1">
    <source>
        <dbReference type="EMBL" id="KHN70435.1"/>
    </source>
</evidence>
<reference evidence="1 2" key="1">
    <citation type="journal article" date="2014" name="MBio">
        <title>The Ordospora colligata genome; evolution of extreme reduction in microsporidia and host-to-parasite horizontal gene transfer.</title>
        <authorList>
            <person name="Pombert J.-F."/>
            <person name="Haag K.L."/>
            <person name="Beidas S."/>
            <person name="Ebert D."/>
            <person name="Keeling P.J."/>
        </authorList>
    </citation>
    <scope>NUCLEOTIDE SEQUENCE [LARGE SCALE GENOMIC DNA]</scope>
    <source>
        <strain evidence="1 2">OC4</strain>
    </source>
</reference>
<dbReference type="EMBL" id="JOKQ01000001">
    <property type="protein sequence ID" value="KHN70435.1"/>
    <property type="molecule type" value="Genomic_DNA"/>
</dbReference>
<accession>A0A0B2UN95</accession>
<dbReference type="Proteomes" id="UP000031056">
    <property type="component" value="Unassembled WGS sequence"/>
</dbReference>
<proteinExistence type="predicted"/>
<evidence type="ECO:0000313" key="2">
    <source>
        <dbReference type="Proteomes" id="UP000031056"/>
    </source>
</evidence>
<sequence length="94" mass="10730">MEWIGIKELSKEVVYLMIGDESSKVYNEKVTRVEMHSIGYFLVGDEKVIKGSKRYYCSCNYKACWHIISVALQSNNTSDSCTEMHTAVSNIPEI</sequence>
<keyword evidence="2" id="KW-1185">Reference proteome</keyword>
<name>A0A0B2UN95_9MICR</name>
<evidence type="ECO:0008006" key="3">
    <source>
        <dbReference type="Google" id="ProtNLM"/>
    </source>
</evidence>